<dbReference type="Pfam" id="PF00350">
    <property type="entry name" value="Dynamin_N"/>
    <property type="match status" value="1"/>
</dbReference>
<evidence type="ECO:0000313" key="5">
    <source>
        <dbReference type="Proteomes" id="UP001273166"/>
    </source>
</evidence>
<evidence type="ECO:0000259" key="2">
    <source>
        <dbReference type="Pfam" id="PF00350"/>
    </source>
</evidence>
<dbReference type="RefSeq" id="XP_062724171.1">
    <property type="nucleotide sequence ID" value="XM_062864542.1"/>
</dbReference>
<accession>A0AAJ0GY91</accession>
<dbReference type="SUPFAM" id="SSF52540">
    <property type="entry name" value="P-loop containing nucleoside triphosphate hydrolases"/>
    <property type="match status" value="1"/>
</dbReference>
<dbReference type="Pfam" id="PF24564">
    <property type="entry name" value="DUF7605"/>
    <property type="match status" value="1"/>
</dbReference>
<evidence type="ECO:0000313" key="4">
    <source>
        <dbReference type="EMBL" id="KAK3308391.1"/>
    </source>
</evidence>
<dbReference type="InterPro" id="IPR027417">
    <property type="entry name" value="P-loop_NTPase"/>
</dbReference>
<feature type="compositionally biased region" description="Low complexity" evidence="1">
    <location>
        <begin position="1"/>
        <end position="18"/>
    </location>
</feature>
<dbReference type="Gene3D" id="3.40.50.300">
    <property type="entry name" value="P-loop containing nucleotide triphosphate hydrolases"/>
    <property type="match status" value="2"/>
</dbReference>
<dbReference type="EMBL" id="JAUDZG010000002">
    <property type="protein sequence ID" value="KAK3308391.1"/>
    <property type="molecule type" value="Genomic_DNA"/>
</dbReference>
<protein>
    <recommendedName>
        <fullName evidence="6">G domain-containing protein</fullName>
    </recommendedName>
</protein>
<feature type="compositionally biased region" description="Basic and acidic residues" evidence="1">
    <location>
        <begin position="213"/>
        <end position="225"/>
    </location>
</feature>
<sequence>MGATGASGSSRDSRGSLSPTPQPQQAGPWPSLCPSPARHRRSSSQALPMRHEVDHEEPPPDRFYDAEVQRALADAQSVAQDLASVLGRHPLNVDQDSPIWRLSERAGELARFRCPPTRTVGLVGDSGVGKSSLLNSLLDCDGLARATNNGAACTCVVTEYWYHDRDGFAVEVEPFSQSEIREQLTEMVHAYCQRLRRSAGSEDAQDSDDAENSDVRQSHAEDARHWEERAAVAEDSFRAMFEDRFTPALFQQGRSEESIVRTLVGWAQELSPVNANTREIRSSVRDCSSLLAQLTSNAGPSGGAPVWRYIKKVKVFLKAYILSKGLILVDLPGLHDLNSARRNITERYIVECNEIFAVCNTGRATTDQGVMSVFELARRADLSNVGIICTRSDDVKAEEEVREHTGAAAVRLRHLIQLVRDAERRLAPVGQELAELNAILDGGDELFEQEEARRIQLLGEKDRIECHRTAMELRNATVTAGLMRTYADRIPGGGGQLRVFCASNTLYWEWRDKPADRALPFLRQSGILAIRQHCLGLVSESQLRLAMQYMHRDVQELVSNVDLWVRSGAGGTADLARAREVRRVLDGVEARLRGDFTGVHSPIMNLDRWLSRRFGEDVYQQRRTREWTREAVKAGLVWNGVTTYAAFCRNYGHHNTDAVGFHDWNEEAMAAMSDALSAVWRTFYPVILDRLDRVLETISDSLEWAVNRLEAVVDGYRSDSLHPLRIALTSRQHSLVFRVEDICDKFEEDLRTLRTDALRGHRTSFYGRGMEGTYNRAIAEYGSGSWGRKKAIINAALGNEQLLAAVMRKFRDGFGELAAALQAEVRAVVASDLDVIKDTLGIVRNESAAPPSEEELAFRARVADEIRTVRQRLDHALARAPESTVGSEGR</sequence>
<evidence type="ECO:0008006" key="6">
    <source>
        <dbReference type="Google" id="ProtNLM"/>
    </source>
</evidence>
<name>A0AAJ0GY91_9PEZI</name>
<organism evidence="4 5">
    <name type="scientific">Chaetomium strumarium</name>
    <dbReference type="NCBI Taxonomy" id="1170767"/>
    <lineage>
        <taxon>Eukaryota</taxon>
        <taxon>Fungi</taxon>
        <taxon>Dikarya</taxon>
        <taxon>Ascomycota</taxon>
        <taxon>Pezizomycotina</taxon>
        <taxon>Sordariomycetes</taxon>
        <taxon>Sordariomycetidae</taxon>
        <taxon>Sordariales</taxon>
        <taxon>Chaetomiaceae</taxon>
        <taxon>Chaetomium</taxon>
    </lineage>
</organism>
<dbReference type="InterPro" id="IPR045063">
    <property type="entry name" value="Dynamin_N"/>
</dbReference>
<feature type="domain" description="DUF7605" evidence="3">
    <location>
        <begin position="622"/>
        <end position="802"/>
    </location>
</feature>
<keyword evidence="5" id="KW-1185">Reference proteome</keyword>
<comment type="caution">
    <text evidence="4">The sequence shown here is derived from an EMBL/GenBank/DDBJ whole genome shotgun (WGS) entry which is preliminary data.</text>
</comment>
<dbReference type="PANTHER" id="PTHR36681:SF3">
    <property type="entry name" value="NUCLEAR GTPASE, GERMINAL CENTER-ASSOCIATED, TANDEM DUPLICATE 3"/>
    <property type="match status" value="1"/>
</dbReference>
<evidence type="ECO:0000259" key="3">
    <source>
        <dbReference type="Pfam" id="PF24564"/>
    </source>
</evidence>
<feature type="compositionally biased region" description="Basic and acidic residues" evidence="1">
    <location>
        <begin position="49"/>
        <end position="61"/>
    </location>
</feature>
<evidence type="ECO:0000256" key="1">
    <source>
        <dbReference type="SAM" id="MobiDB-lite"/>
    </source>
</evidence>
<dbReference type="PANTHER" id="PTHR36681">
    <property type="entry name" value="NUCLEAR GTPASE, GERMINAL CENTER-ASSOCIATED, TANDEM DUPLICATE 3"/>
    <property type="match status" value="1"/>
</dbReference>
<dbReference type="Proteomes" id="UP001273166">
    <property type="component" value="Unassembled WGS sequence"/>
</dbReference>
<feature type="domain" description="Dynamin N-terminal" evidence="2">
    <location>
        <begin position="120"/>
        <end position="368"/>
    </location>
</feature>
<feature type="compositionally biased region" description="Acidic residues" evidence="1">
    <location>
        <begin position="203"/>
        <end position="212"/>
    </location>
</feature>
<feature type="region of interest" description="Disordered" evidence="1">
    <location>
        <begin position="199"/>
        <end position="225"/>
    </location>
</feature>
<dbReference type="GeneID" id="87883371"/>
<dbReference type="InterPro" id="IPR056024">
    <property type="entry name" value="DUF7605"/>
</dbReference>
<reference evidence="4" key="1">
    <citation type="journal article" date="2023" name="Mol. Phylogenet. Evol.">
        <title>Genome-scale phylogeny and comparative genomics of the fungal order Sordariales.</title>
        <authorList>
            <person name="Hensen N."/>
            <person name="Bonometti L."/>
            <person name="Westerberg I."/>
            <person name="Brannstrom I.O."/>
            <person name="Guillou S."/>
            <person name="Cros-Aarteil S."/>
            <person name="Calhoun S."/>
            <person name="Haridas S."/>
            <person name="Kuo A."/>
            <person name="Mondo S."/>
            <person name="Pangilinan J."/>
            <person name="Riley R."/>
            <person name="LaButti K."/>
            <person name="Andreopoulos B."/>
            <person name="Lipzen A."/>
            <person name="Chen C."/>
            <person name="Yan M."/>
            <person name="Daum C."/>
            <person name="Ng V."/>
            <person name="Clum A."/>
            <person name="Steindorff A."/>
            <person name="Ohm R.A."/>
            <person name="Martin F."/>
            <person name="Silar P."/>
            <person name="Natvig D.O."/>
            <person name="Lalanne C."/>
            <person name="Gautier V."/>
            <person name="Ament-Velasquez S.L."/>
            <person name="Kruys A."/>
            <person name="Hutchinson M.I."/>
            <person name="Powell A.J."/>
            <person name="Barry K."/>
            <person name="Miller A.N."/>
            <person name="Grigoriev I.V."/>
            <person name="Debuchy R."/>
            <person name="Gladieux P."/>
            <person name="Hiltunen Thoren M."/>
            <person name="Johannesson H."/>
        </authorList>
    </citation>
    <scope>NUCLEOTIDE SEQUENCE</scope>
    <source>
        <strain evidence="4">CBS 333.67</strain>
    </source>
</reference>
<dbReference type="AlphaFoldDB" id="A0AAJ0GY91"/>
<proteinExistence type="predicted"/>
<gene>
    <name evidence="4" type="ORF">B0T15DRAFT_390505</name>
</gene>
<reference evidence="4" key="2">
    <citation type="submission" date="2023-06" db="EMBL/GenBank/DDBJ databases">
        <authorList>
            <consortium name="Lawrence Berkeley National Laboratory"/>
            <person name="Mondo S.J."/>
            <person name="Hensen N."/>
            <person name="Bonometti L."/>
            <person name="Westerberg I."/>
            <person name="Brannstrom I.O."/>
            <person name="Guillou S."/>
            <person name="Cros-Aarteil S."/>
            <person name="Calhoun S."/>
            <person name="Haridas S."/>
            <person name="Kuo A."/>
            <person name="Pangilinan J."/>
            <person name="Riley R."/>
            <person name="Labutti K."/>
            <person name="Andreopoulos B."/>
            <person name="Lipzen A."/>
            <person name="Chen C."/>
            <person name="Yanf M."/>
            <person name="Daum C."/>
            <person name="Ng V."/>
            <person name="Clum A."/>
            <person name="Steindorff A."/>
            <person name="Ohm R."/>
            <person name="Martin F."/>
            <person name="Silar P."/>
            <person name="Natvig D."/>
            <person name="Lalanne C."/>
            <person name="Gautier V."/>
            <person name="Ament-Velasquez S.L."/>
            <person name="Kruys A."/>
            <person name="Hutchinson M.I."/>
            <person name="Powell A.J."/>
            <person name="Barry K."/>
            <person name="Miller A.N."/>
            <person name="Grigoriev I.V."/>
            <person name="Debuchy R."/>
            <person name="Gladieux P."/>
            <person name="Thoren M.H."/>
            <person name="Johannesson H."/>
        </authorList>
    </citation>
    <scope>NUCLEOTIDE SEQUENCE</scope>
    <source>
        <strain evidence="4">CBS 333.67</strain>
    </source>
</reference>
<feature type="region of interest" description="Disordered" evidence="1">
    <location>
        <begin position="1"/>
        <end position="61"/>
    </location>
</feature>